<comment type="caution">
    <text evidence="2">The sequence shown here is derived from an EMBL/GenBank/DDBJ whole genome shotgun (WGS) entry which is preliminary data.</text>
</comment>
<feature type="region of interest" description="Disordered" evidence="1">
    <location>
        <begin position="1"/>
        <end position="29"/>
    </location>
</feature>
<evidence type="ECO:0000313" key="2">
    <source>
        <dbReference type="EMBL" id="RVW03552.1"/>
    </source>
</evidence>
<keyword evidence="3" id="KW-1185">Reference proteome</keyword>
<proteinExistence type="predicted"/>
<name>A0A3S3A729_9NOCA</name>
<accession>A0A3S3A729</accession>
<sequence length="113" mass="12487">MTTLRTEDATQVALDDPSTAADSPTAAGTRRQVENNLLEDHGVGFINSIPRAQLIAQRSRTMGQLSQVRGRTTRKLRNLLLRSTPQRTLRRQLAQIQTWEPPKTPAIGTGQEG</sequence>
<dbReference type="AlphaFoldDB" id="A0A3S3A729"/>
<dbReference type="Proteomes" id="UP000284333">
    <property type="component" value="Unassembled WGS sequence"/>
</dbReference>
<organism evidence="2 3">
    <name type="scientific">Rhodococcus spongiicola</name>
    <dbReference type="NCBI Taxonomy" id="2487352"/>
    <lineage>
        <taxon>Bacteria</taxon>
        <taxon>Bacillati</taxon>
        <taxon>Actinomycetota</taxon>
        <taxon>Actinomycetes</taxon>
        <taxon>Mycobacteriales</taxon>
        <taxon>Nocardiaceae</taxon>
        <taxon>Rhodococcus</taxon>
    </lineage>
</organism>
<dbReference type="OrthoDB" id="4568714at2"/>
<gene>
    <name evidence="2" type="ORF">EF834_10640</name>
</gene>
<dbReference type="EMBL" id="RKLN01000003">
    <property type="protein sequence ID" value="RVW03552.1"/>
    <property type="molecule type" value="Genomic_DNA"/>
</dbReference>
<dbReference type="RefSeq" id="WP_127947147.1">
    <property type="nucleotide sequence ID" value="NZ_RKLN01000003.1"/>
</dbReference>
<protein>
    <submittedName>
        <fullName evidence="2">Uncharacterized protein</fullName>
    </submittedName>
</protein>
<evidence type="ECO:0000313" key="3">
    <source>
        <dbReference type="Proteomes" id="UP000284333"/>
    </source>
</evidence>
<reference evidence="2 3" key="1">
    <citation type="submission" date="2018-11" db="EMBL/GenBank/DDBJ databases">
        <title>Rhodococcus spongicola sp. nov. and Rhodococcus xishaensis sp. nov. from marine sponges.</title>
        <authorList>
            <person name="Li L."/>
            <person name="Lin H.W."/>
        </authorList>
    </citation>
    <scope>NUCLEOTIDE SEQUENCE [LARGE SCALE GENOMIC DNA]</scope>
    <source>
        <strain evidence="2 3">LHW50502</strain>
    </source>
</reference>
<evidence type="ECO:0000256" key="1">
    <source>
        <dbReference type="SAM" id="MobiDB-lite"/>
    </source>
</evidence>